<dbReference type="InterPro" id="IPR000847">
    <property type="entry name" value="LysR_HTH_N"/>
</dbReference>
<comment type="similarity">
    <text evidence="1">Belongs to the LysR transcriptional regulatory family.</text>
</comment>
<dbReference type="EMBL" id="JAHYBZ010000002">
    <property type="protein sequence ID" value="MBW6397189.1"/>
    <property type="molecule type" value="Genomic_DNA"/>
</dbReference>
<accession>A0ABS7A7M6</accession>
<dbReference type="Proteomes" id="UP001196565">
    <property type="component" value="Unassembled WGS sequence"/>
</dbReference>
<dbReference type="SUPFAM" id="SSF46785">
    <property type="entry name" value="Winged helix' DNA-binding domain"/>
    <property type="match status" value="1"/>
</dbReference>
<organism evidence="6 7">
    <name type="scientific">Roseomonas alba</name>
    <dbReference type="NCBI Taxonomy" id="2846776"/>
    <lineage>
        <taxon>Bacteria</taxon>
        <taxon>Pseudomonadati</taxon>
        <taxon>Pseudomonadota</taxon>
        <taxon>Alphaproteobacteria</taxon>
        <taxon>Acetobacterales</taxon>
        <taxon>Roseomonadaceae</taxon>
        <taxon>Roseomonas</taxon>
    </lineage>
</organism>
<dbReference type="PANTHER" id="PTHR30537">
    <property type="entry name" value="HTH-TYPE TRANSCRIPTIONAL REGULATOR"/>
    <property type="match status" value="1"/>
</dbReference>
<sequence>MRRMPLGPIEAFVTAARMRSLTAAAASMALTLPALSRRIRQLEAELGVTLFERGPRGVRLTEAGRNYIAALGPAWDAMQAATEAARHREGGHPLRVTVLPSFAASWLVPRLARLQARPGAVAVELHSEAEPLDLSARPDLDCAIRLGTGPWPGLRGEAFLPVSAFPVASPEVVRDMSVLRGPADLLGQRLIGTHHQPAFWREWFAAAGVEAAPVGWRSFDTLHLVYEAAAAGMGVALGIEPIVRPFIEAGRLVPVLPAALPLPRHFHLLRRASAPADRRFTQFRDWLRREAAGSLASG</sequence>
<comment type="caution">
    <text evidence="6">The sequence shown here is derived from an EMBL/GenBank/DDBJ whole genome shotgun (WGS) entry which is preliminary data.</text>
</comment>
<dbReference type="InterPro" id="IPR036388">
    <property type="entry name" value="WH-like_DNA-bd_sf"/>
</dbReference>
<dbReference type="PRINTS" id="PR00039">
    <property type="entry name" value="HTHLYSR"/>
</dbReference>
<keyword evidence="4" id="KW-0804">Transcription</keyword>
<dbReference type="PROSITE" id="PS50931">
    <property type="entry name" value="HTH_LYSR"/>
    <property type="match status" value="1"/>
</dbReference>
<dbReference type="Gene3D" id="3.40.190.10">
    <property type="entry name" value="Periplasmic binding protein-like II"/>
    <property type="match status" value="2"/>
</dbReference>
<dbReference type="Pfam" id="PF00126">
    <property type="entry name" value="HTH_1"/>
    <property type="match status" value="1"/>
</dbReference>
<feature type="domain" description="HTH lysR-type" evidence="5">
    <location>
        <begin position="4"/>
        <end position="61"/>
    </location>
</feature>
<proteinExistence type="inferred from homology"/>
<evidence type="ECO:0000256" key="2">
    <source>
        <dbReference type="ARBA" id="ARBA00023015"/>
    </source>
</evidence>
<keyword evidence="2" id="KW-0805">Transcription regulation</keyword>
<dbReference type="SUPFAM" id="SSF53850">
    <property type="entry name" value="Periplasmic binding protein-like II"/>
    <property type="match status" value="1"/>
</dbReference>
<dbReference type="Pfam" id="PF03466">
    <property type="entry name" value="LysR_substrate"/>
    <property type="match status" value="1"/>
</dbReference>
<dbReference type="CDD" id="cd08432">
    <property type="entry name" value="PBP2_GcdR_TrpI_HvrB_AmpR_like"/>
    <property type="match status" value="1"/>
</dbReference>
<evidence type="ECO:0000256" key="4">
    <source>
        <dbReference type="ARBA" id="ARBA00023163"/>
    </source>
</evidence>
<evidence type="ECO:0000313" key="6">
    <source>
        <dbReference type="EMBL" id="MBW6397189.1"/>
    </source>
</evidence>
<keyword evidence="7" id="KW-1185">Reference proteome</keyword>
<dbReference type="Gene3D" id="1.10.10.10">
    <property type="entry name" value="Winged helix-like DNA-binding domain superfamily/Winged helix DNA-binding domain"/>
    <property type="match status" value="1"/>
</dbReference>
<protein>
    <submittedName>
        <fullName evidence="6">LysR family transcriptional regulator</fullName>
    </submittedName>
</protein>
<keyword evidence="3" id="KW-0238">DNA-binding</keyword>
<evidence type="ECO:0000256" key="1">
    <source>
        <dbReference type="ARBA" id="ARBA00009437"/>
    </source>
</evidence>
<dbReference type="InterPro" id="IPR036390">
    <property type="entry name" value="WH_DNA-bd_sf"/>
</dbReference>
<evidence type="ECO:0000313" key="7">
    <source>
        <dbReference type="Proteomes" id="UP001196565"/>
    </source>
</evidence>
<gene>
    <name evidence="6" type="ORF">KPL78_04975</name>
</gene>
<dbReference type="InterPro" id="IPR058163">
    <property type="entry name" value="LysR-type_TF_proteobact-type"/>
</dbReference>
<reference evidence="6 7" key="1">
    <citation type="submission" date="2021-07" db="EMBL/GenBank/DDBJ databases">
        <authorList>
            <person name="So Y."/>
        </authorList>
    </citation>
    <scope>NUCLEOTIDE SEQUENCE [LARGE SCALE GENOMIC DNA]</scope>
    <source>
        <strain evidence="6 7">HJA6</strain>
    </source>
</reference>
<dbReference type="PANTHER" id="PTHR30537:SF79">
    <property type="entry name" value="TRANSCRIPTIONAL REGULATOR-RELATED"/>
    <property type="match status" value="1"/>
</dbReference>
<name>A0ABS7A7M6_9PROT</name>
<dbReference type="InterPro" id="IPR005119">
    <property type="entry name" value="LysR_subst-bd"/>
</dbReference>
<evidence type="ECO:0000259" key="5">
    <source>
        <dbReference type="PROSITE" id="PS50931"/>
    </source>
</evidence>
<evidence type="ECO:0000256" key="3">
    <source>
        <dbReference type="ARBA" id="ARBA00023125"/>
    </source>
</evidence>